<dbReference type="AlphaFoldDB" id="A0A5J5BNT2"/>
<keyword evidence="2" id="KW-1185">Reference proteome</keyword>
<sequence>MSPFRTFNARIRTSDAAVARVLTIASKGTITEKIVKVDLETVPPKPSTTDAQDFRDIVDDLKDAGLKLETHLPNFEQVLECVFFVKEYQRLTEEHNHHMDQANHIA</sequence>
<evidence type="ECO:0000313" key="2">
    <source>
        <dbReference type="Proteomes" id="UP000325577"/>
    </source>
</evidence>
<name>A0A5J5BNT2_9ASTE</name>
<organism evidence="1 2">
    <name type="scientific">Nyssa sinensis</name>
    <dbReference type="NCBI Taxonomy" id="561372"/>
    <lineage>
        <taxon>Eukaryota</taxon>
        <taxon>Viridiplantae</taxon>
        <taxon>Streptophyta</taxon>
        <taxon>Embryophyta</taxon>
        <taxon>Tracheophyta</taxon>
        <taxon>Spermatophyta</taxon>
        <taxon>Magnoliopsida</taxon>
        <taxon>eudicotyledons</taxon>
        <taxon>Gunneridae</taxon>
        <taxon>Pentapetalae</taxon>
        <taxon>asterids</taxon>
        <taxon>Cornales</taxon>
        <taxon>Nyssaceae</taxon>
        <taxon>Nyssa</taxon>
    </lineage>
</organism>
<dbReference type="Proteomes" id="UP000325577">
    <property type="component" value="Linkage Group LG10"/>
</dbReference>
<accession>A0A5J5BNT2</accession>
<evidence type="ECO:0000313" key="1">
    <source>
        <dbReference type="EMBL" id="KAA8544715.1"/>
    </source>
</evidence>
<gene>
    <name evidence="1" type="ORF">F0562_019581</name>
</gene>
<protein>
    <submittedName>
        <fullName evidence="1">Uncharacterized protein</fullName>
    </submittedName>
</protein>
<proteinExistence type="predicted"/>
<reference evidence="1 2" key="1">
    <citation type="submission" date="2019-09" db="EMBL/GenBank/DDBJ databases">
        <title>A chromosome-level genome assembly of the Chinese tupelo Nyssa sinensis.</title>
        <authorList>
            <person name="Yang X."/>
            <person name="Kang M."/>
            <person name="Yang Y."/>
            <person name="Xiong H."/>
            <person name="Wang M."/>
            <person name="Zhang Z."/>
            <person name="Wang Z."/>
            <person name="Wu H."/>
            <person name="Ma T."/>
            <person name="Liu J."/>
            <person name="Xi Z."/>
        </authorList>
    </citation>
    <scope>NUCLEOTIDE SEQUENCE [LARGE SCALE GENOMIC DNA]</scope>
    <source>
        <strain evidence="1">J267</strain>
        <tissue evidence="1">Leaf</tissue>
    </source>
</reference>
<dbReference type="EMBL" id="CM018033">
    <property type="protein sequence ID" value="KAA8544715.1"/>
    <property type="molecule type" value="Genomic_DNA"/>
</dbReference>